<evidence type="ECO:0000313" key="2">
    <source>
        <dbReference type="EMBL" id="GBN85486.1"/>
    </source>
</evidence>
<dbReference type="AlphaFoldDB" id="A0A4Y2SD51"/>
<sequence>MIEAAPLSAKREPSSFSSLVNVRNRLLLMTLRRKNILRLLWKAATKGKCSSRTSNSKKLRLIQFTFALGRKCAPIISNENEHAAHQGNHHAGEDSIPNVEIP</sequence>
<gene>
    <name evidence="2" type="ORF">AVEN_146418_1</name>
</gene>
<organism evidence="2 3">
    <name type="scientific">Araneus ventricosus</name>
    <name type="common">Orbweaver spider</name>
    <name type="synonym">Epeira ventricosa</name>
    <dbReference type="NCBI Taxonomy" id="182803"/>
    <lineage>
        <taxon>Eukaryota</taxon>
        <taxon>Metazoa</taxon>
        <taxon>Ecdysozoa</taxon>
        <taxon>Arthropoda</taxon>
        <taxon>Chelicerata</taxon>
        <taxon>Arachnida</taxon>
        <taxon>Araneae</taxon>
        <taxon>Araneomorphae</taxon>
        <taxon>Entelegynae</taxon>
        <taxon>Araneoidea</taxon>
        <taxon>Araneidae</taxon>
        <taxon>Araneus</taxon>
    </lineage>
</organism>
<proteinExistence type="predicted"/>
<feature type="region of interest" description="Disordered" evidence="1">
    <location>
        <begin position="80"/>
        <end position="102"/>
    </location>
</feature>
<dbReference type="EMBL" id="BGPR01020799">
    <property type="protein sequence ID" value="GBN85486.1"/>
    <property type="molecule type" value="Genomic_DNA"/>
</dbReference>
<comment type="caution">
    <text evidence="2">The sequence shown here is derived from an EMBL/GenBank/DDBJ whole genome shotgun (WGS) entry which is preliminary data.</text>
</comment>
<evidence type="ECO:0000313" key="3">
    <source>
        <dbReference type="Proteomes" id="UP000499080"/>
    </source>
</evidence>
<accession>A0A4Y2SD51</accession>
<keyword evidence="3" id="KW-1185">Reference proteome</keyword>
<name>A0A4Y2SD51_ARAVE</name>
<reference evidence="2 3" key="1">
    <citation type="journal article" date="2019" name="Sci. Rep.">
        <title>Orb-weaving spider Araneus ventricosus genome elucidates the spidroin gene catalogue.</title>
        <authorList>
            <person name="Kono N."/>
            <person name="Nakamura H."/>
            <person name="Ohtoshi R."/>
            <person name="Moran D.A.P."/>
            <person name="Shinohara A."/>
            <person name="Yoshida Y."/>
            <person name="Fujiwara M."/>
            <person name="Mori M."/>
            <person name="Tomita M."/>
            <person name="Arakawa K."/>
        </authorList>
    </citation>
    <scope>NUCLEOTIDE SEQUENCE [LARGE SCALE GENOMIC DNA]</scope>
</reference>
<evidence type="ECO:0000256" key="1">
    <source>
        <dbReference type="SAM" id="MobiDB-lite"/>
    </source>
</evidence>
<protein>
    <submittedName>
        <fullName evidence="2">Uncharacterized protein</fullName>
    </submittedName>
</protein>
<dbReference type="Proteomes" id="UP000499080">
    <property type="component" value="Unassembled WGS sequence"/>
</dbReference>